<dbReference type="Proteomes" id="UP001630127">
    <property type="component" value="Unassembled WGS sequence"/>
</dbReference>
<evidence type="ECO:0000313" key="1">
    <source>
        <dbReference type="EMBL" id="KAL3522366.1"/>
    </source>
</evidence>
<evidence type="ECO:0000313" key="2">
    <source>
        <dbReference type="Proteomes" id="UP001630127"/>
    </source>
</evidence>
<proteinExistence type="predicted"/>
<keyword evidence="2" id="KW-1185">Reference proteome</keyword>
<sequence length="142" mass="16279">MNEDVHASFDLCNRSEILTNVRNDNKNVSRYKESPLQMQSYKIDTLGVKEAEGEDIRNLEIEYRLNKLEKFTKEIKESQKEKNIIGEVRFCNVNAEGPSLKGKDKLANGITFAKRNIIVPKTPMQNMPIHKESGRGQGKKQL</sequence>
<name>A0ABD2ZSG9_9GENT</name>
<dbReference type="AlphaFoldDB" id="A0ABD2ZSG9"/>
<gene>
    <name evidence="1" type="ORF">ACH5RR_015200</name>
</gene>
<organism evidence="1 2">
    <name type="scientific">Cinchona calisaya</name>
    <dbReference type="NCBI Taxonomy" id="153742"/>
    <lineage>
        <taxon>Eukaryota</taxon>
        <taxon>Viridiplantae</taxon>
        <taxon>Streptophyta</taxon>
        <taxon>Embryophyta</taxon>
        <taxon>Tracheophyta</taxon>
        <taxon>Spermatophyta</taxon>
        <taxon>Magnoliopsida</taxon>
        <taxon>eudicotyledons</taxon>
        <taxon>Gunneridae</taxon>
        <taxon>Pentapetalae</taxon>
        <taxon>asterids</taxon>
        <taxon>lamiids</taxon>
        <taxon>Gentianales</taxon>
        <taxon>Rubiaceae</taxon>
        <taxon>Cinchonoideae</taxon>
        <taxon>Cinchoneae</taxon>
        <taxon>Cinchona</taxon>
    </lineage>
</organism>
<reference evidence="1 2" key="1">
    <citation type="submission" date="2024-11" db="EMBL/GenBank/DDBJ databases">
        <title>A near-complete genome assembly of Cinchona calisaya.</title>
        <authorList>
            <person name="Lian D.C."/>
            <person name="Zhao X.W."/>
            <person name="Wei L."/>
        </authorList>
    </citation>
    <scope>NUCLEOTIDE SEQUENCE [LARGE SCALE GENOMIC DNA]</scope>
    <source>
        <tissue evidence="1">Nenye</tissue>
    </source>
</reference>
<comment type="caution">
    <text evidence="1">The sequence shown here is derived from an EMBL/GenBank/DDBJ whole genome shotgun (WGS) entry which is preliminary data.</text>
</comment>
<accession>A0ABD2ZSG9</accession>
<protein>
    <submittedName>
        <fullName evidence="1">Uncharacterized protein</fullName>
    </submittedName>
</protein>
<dbReference type="EMBL" id="JBJUIK010000007">
    <property type="protein sequence ID" value="KAL3522366.1"/>
    <property type="molecule type" value="Genomic_DNA"/>
</dbReference>